<feature type="compositionally biased region" description="Low complexity" evidence="1">
    <location>
        <begin position="28"/>
        <end position="37"/>
    </location>
</feature>
<sequence length="114" mass="12023">MTWFLVTGGVHRGKGGTGIRLSQMPHESFSSSLSSSSSPPPLLFPVAHNQPSVPATPEAVESPLHSSHASPFPHHGSLHSRVGIGATPPSYSHILLLLLPTVPHQSRDSGLENL</sequence>
<accession>A0A5B7DYA0</accession>
<dbReference type="AlphaFoldDB" id="A0A5B7DYA0"/>
<protein>
    <submittedName>
        <fullName evidence="2">Uncharacterized protein</fullName>
    </submittedName>
</protein>
<evidence type="ECO:0000313" key="3">
    <source>
        <dbReference type="Proteomes" id="UP000324222"/>
    </source>
</evidence>
<evidence type="ECO:0000313" key="2">
    <source>
        <dbReference type="EMBL" id="MPC26089.1"/>
    </source>
</evidence>
<comment type="caution">
    <text evidence="2">The sequence shown here is derived from an EMBL/GenBank/DDBJ whole genome shotgun (WGS) entry which is preliminary data.</text>
</comment>
<dbReference type="EMBL" id="VSRR010001553">
    <property type="protein sequence ID" value="MPC26089.1"/>
    <property type="molecule type" value="Genomic_DNA"/>
</dbReference>
<proteinExistence type="predicted"/>
<name>A0A5B7DYA0_PORTR</name>
<evidence type="ECO:0000256" key="1">
    <source>
        <dbReference type="SAM" id="MobiDB-lite"/>
    </source>
</evidence>
<feature type="region of interest" description="Disordered" evidence="1">
    <location>
        <begin position="12"/>
        <end position="83"/>
    </location>
</feature>
<gene>
    <name evidence="2" type="ORF">E2C01_019220</name>
</gene>
<organism evidence="2 3">
    <name type="scientific">Portunus trituberculatus</name>
    <name type="common">Swimming crab</name>
    <name type="synonym">Neptunus trituberculatus</name>
    <dbReference type="NCBI Taxonomy" id="210409"/>
    <lineage>
        <taxon>Eukaryota</taxon>
        <taxon>Metazoa</taxon>
        <taxon>Ecdysozoa</taxon>
        <taxon>Arthropoda</taxon>
        <taxon>Crustacea</taxon>
        <taxon>Multicrustacea</taxon>
        <taxon>Malacostraca</taxon>
        <taxon>Eumalacostraca</taxon>
        <taxon>Eucarida</taxon>
        <taxon>Decapoda</taxon>
        <taxon>Pleocyemata</taxon>
        <taxon>Brachyura</taxon>
        <taxon>Eubrachyura</taxon>
        <taxon>Portunoidea</taxon>
        <taxon>Portunidae</taxon>
        <taxon>Portuninae</taxon>
        <taxon>Portunus</taxon>
    </lineage>
</organism>
<reference evidence="2 3" key="1">
    <citation type="submission" date="2019-05" db="EMBL/GenBank/DDBJ databases">
        <title>Another draft genome of Portunus trituberculatus and its Hox gene families provides insights of decapod evolution.</title>
        <authorList>
            <person name="Jeong J.-H."/>
            <person name="Song I."/>
            <person name="Kim S."/>
            <person name="Choi T."/>
            <person name="Kim D."/>
            <person name="Ryu S."/>
            <person name="Kim W."/>
        </authorList>
    </citation>
    <scope>NUCLEOTIDE SEQUENCE [LARGE SCALE GENOMIC DNA]</scope>
    <source>
        <tissue evidence="2">Muscle</tissue>
    </source>
</reference>
<dbReference type="Proteomes" id="UP000324222">
    <property type="component" value="Unassembled WGS sequence"/>
</dbReference>
<keyword evidence="3" id="KW-1185">Reference proteome</keyword>